<comment type="caution">
    <text evidence="1">The sequence shown here is derived from an EMBL/GenBank/DDBJ whole genome shotgun (WGS) entry which is preliminary data.</text>
</comment>
<organism evidence="1 2">
    <name type="scientific">Irpex rosettiformis</name>
    <dbReference type="NCBI Taxonomy" id="378272"/>
    <lineage>
        <taxon>Eukaryota</taxon>
        <taxon>Fungi</taxon>
        <taxon>Dikarya</taxon>
        <taxon>Basidiomycota</taxon>
        <taxon>Agaricomycotina</taxon>
        <taxon>Agaricomycetes</taxon>
        <taxon>Polyporales</taxon>
        <taxon>Irpicaceae</taxon>
        <taxon>Irpex</taxon>
    </lineage>
</organism>
<protein>
    <submittedName>
        <fullName evidence="1">Methyltransferase domain-containing protein</fullName>
    </submittedName>
</protein>
<dbReference type="EMBL" id="MU274901">
    <property type="protein sequence ID" value="KAI0093694.1"/>
    <property type="molecule type" value="Genomic_DNA"/>
</dbReference>
<keyword evidence="1" id="KW-0808">Transferase</keyword>
<evidence type="ECO:0000313" key="1">
    <source>
        <dbReference type="EMBL" id="KAI0093694.1"/>
    </source>
</evidence>
<accession>A0ACB8UHC5</accession>
<gene>
    <name evidence="1" type="ORF">BDY19DRAFT_918371</name>
</gene>
<name>A0ACB8UHC5_9APHY</name>
<proteinExistence type="predicted"/>
<keyword evidence="1" id="KW-0489">Methyltransferase</keyword>
<evidence type="ECO:0000313" key="2">
    <source>
        <dbReference type="Proteomes" id="UP001055072"/>
    </source>
</evidence>
<reference evidence="1" key="1">
    <citation type="journal article" date="2021" name="Environ. Microbiol.">
        <title>Gene family expansions and transcriptome signatures uncover fungal adaptations to wood decay.</title>
        <authorList>
            <person name="Hage H."/>
            <person name="Miyauchi S."/>
            <person name="Viragh M."/>
            <person name="Drula E."/>
            <person name="Min B."/>
            <person name="Chaduli D."/>
            <person name="Navarro D."/>
            <person name="Favel A."/>
            <person name="Norest M."/>
            <person name="Lesage-Meessen L."/>
            <person name="Balint B."/>
            <person name="Merenyi Z."/>
            <person name="de Eugenio L."/>
            <person name="Morin E."/>
            <person name="Martinez A.T."/>
            <person name="Baldrian P."/>
            <person name="Stursova M."/>
            <person name="Martinez M.J."/>
            <person name="Novotny C."/>
            <person name="Magnuson J.K."/>
            <person name="Spatafora J.W."/>
            <person name="Maurice S."/>
            <person name="Pangilinan J."/>
            <person name="Andreopoulos W."/>
            <person name="LaButti K."/>
            <person name="Hundley H."/>
            <person name="Na H."/>
            <person name="Kuo A."/>
            <person name="Barry K."/>
            <person name="Lipzen A."/>
            <person name="Henrissat B."/>
            <person name="Riley R."/>
            <person name="Ahrendt S."/>
            <person name="Nagy L.G."/>
            <person name="Grigoriev I.V."/>
            <person name="Martin F."/>
            <person name="Rosso M.N."/>
        </authorList>
    </citation>
    <scope>NUCLEOTIDE SEQUENCE</scope>
    <source>
        <strain evidence="1">CBS 384.51</strain>
    </source>
</reference>
<dbReference type="Proteomes" id="UP001055072">
    <property type="component" value="Unassembled WGS sequence"/>
</dbReference>
<sequence length="323" mass="35829">MGGKFDSLIPHTLGSDDIPLSKTTENSGKYTDYQGVDCNGTAQPDVEDGIQYWTTQTADYNGVLGGFGEGSLPRIDALTSRQFLQHLIPTLCTVPSSVRPLNRTPSTRRIRALDVGAGVGRVTSDLLLHLTSDVVLLEPVSSFITEAFRRGTESEQGTLKPDKYHSQWKGIQTKEKSVTFIRGTLQDFDPSHPLGPSSLEFLGRVGFQPEDGQLSDLDTKFDIIWCQWCLGHLSDPDFVAFLKKCKDALRDRDESVIVVKENLCLDSEDGQPLTIFDESDSSLTRSDLAWKKAFVRAGLTVVYEQVQKGFPVGLYEVKMYALR</sequence>
<keyword evidence="2" id="KW-1185">Reference proteome</keyword>